<accession>A0A6J6VNI7</accession>
<dbReference type="InterPro" id="IPR003594">
    <property type="entry name" value="HATPase_dom"/>
</dbReference>
<dbReference type="InterPro" id="IPR011712">
    <property type="entry name" value="Sig_transdc_His_kin_sub3_dim/P"/>
</dbReference>
<evidence type="ECO:0000313" key="14">
    <source>
        <dbReference type="EMBL" id="CAB5043909.1"/>
    </source>
</evidence>
<evidence type="ECO:0000313" key="13">
    <source>
        <dbReference type="EMBL" id="CAB5032833.1"/>
    </source>
</evidence>
<evidence type="ECO:0000256" key="2">
    <source>
        <dbReference type="ARBA" id="ARBA00012438"/>
    </source>
</evidence>
<dbReference type="Pfam" id="PF02518">
    <property type="entry name" value="HATPase_c"/>
    <property type="match status" value="1"/>
</dbReference>
<keyword evidence="3" id="KW-0597">Phosphoprotein</keyword>
<dbReference type="PANTHER" id="PTHR24421:SF10">
    <property type="entry name" value="NITRATE_NITRITE SENSOR PROTEIN NARQ"/>
    <property type="match status" value="1"/>
</dbReference>
<dbReference type="EMBL" id="CAFBQF010000001">
    <property type="protein sequence ID" value="CAB5043909.1"/>
    <property type="molecule type" value="Genomic_DNA"/>
</dbReference>
<dbReference type="CDD" id="cd16917">
    <property type="entry name" value="HATPase_UhpB-NarQ-NarX-like"/>
    <property type="match status" value="1"/>
</dbReference>
<organism evidence="11">
    <name type="scientific">freshwater metagenome</name>
    <dbReference type="NCBI Taxonomy" id="449393"/>
    <lineage>
        <taxon>unclassified sequences</taxon>
        <taxon>metagenomes</taxon>
        <taxon>ecological metagenomes</taxon>
    </lineage>
</organism>
<evidence type="ECO:0000259" key="8">
    <source>
        <dbReference type="Pfam" id="PF02518"/>
    </source>
</evidence>
<dbReference type="GO" id="GO:0000155">
    <property type="term" value="F:phosphorelay sensor kinase activity"/>
    <property type="evidence" value="ECO:0007669"/>
    <property type="project" value="InterPro"/>
</dbReference>
<dbReference type="GO" id="GO:0016020">
    <property type="term" value="C:membrane"/>
    <property type="evidence" value="ECO:0007669"/>
    <property type="project" value="InterPro"/>
</dbReference>
<feature type="domain" description="Signal transduction histidine kinase subgroup 3 dimerisation and phosphoacceptor" evidence="9">
    <location>
        <begin position="8"/>
        <end position="71"/>
    </location>
</feature>
<dbReference type="SUPFAM" id="SSF55874">
    <property type="entry name" value="ATPase domain of HSP90 chaperone/DNA topoisomerase II/histidine kinase"/>
    <property type="match status" value="1"/>
</dbReference>
<dbReference type="Pfam" id="PF07730">
    <property type="entry name" value="HisKA_3"/>
    <property type="match status" value="1"/>
</dbReference>
<proteinExistence type="predicted"/>
<evidence type="ECO:0000313" key="11">
    <source>
        <dbReference type="EMBL" id="CAB4773146.1"/>
    </source>
</evidence>
<dbReference type="InterPro" id="IPR036890">
    <property type="entry name" value="HATPase_C_sf"/>
</dbReference>
<sequence>MEQDILAERARIAREIHDGIAQQIAALGYELDALSTHPGVNPLARVETRRIRTHLSATLVDLRERMHHLTQDPITLRSEIESLFAQLNILTHLDIDEEQLPDGTGWQVHAIIHEAVRNIAQHSQAKEAWCQYSASPQRVQISIEDNGVGISNEKEVERRGISGMKERATLLGAKFQIGKRLGGEPGCRVTLSFARDSPSNQ</sequence>
<comment type="catalytic activity">
    <reaction evidence="1">
        <text>ATP + protein L-histidine = ADP + protein N-phospho-L-histidine.</text>
        <dbReference type="EC" id="2.7.13.3"/>
    </reaction>
</comment>
<keyword evidence="5" id="KW-0547">Nucleotide-binding</keyword>
<keyword evidence="4" id="KW-0808">Transferase</keyword>
<evidence type="ECO:0000256" key="1">
    <source>
        <dbReference type="ARBA" id="ARBA00000085"/>
    </source>
</evidence>
<evidence type="ECO:0000313" key="10">
    <source>
        <dbReference type="EMBL" id="CAB4692050.1"/>
    </source>
</evidence>
<dbReference type="EMBL" id="CAFBMD010000002">
    <property type="protein sequence ID" value="CAB4887660.1"/>
    <property type="molecule type" value="Genomic_DNA"/>
</dbReference>
<evidence type="ECO:0000313" key="12">
    <source>
        <dbReference type="EMBL" id="CAB4887660.1"/>
    </source>
</evidence>
<keyword evidence="7" id="KW-0067">ATP-binding</keyword>
<dbReference type="InterPro" id="IPR050482">
    <property type="entry name" value="Sensor_HK_TwoCompSys"/>
</dbReference>
<evidence type="ECO:0000259" key="9">
    <source>
        <dbReference type="Pfam" id="PF07730"/>
    </source>
</evidence>
<evidence type="ECO:0000256" key="5">
    <source>
        <dbReference type="ARBA" id="ARBA00022741"/>
    </source>
</evidence>
<evidence type="ECO:0000256" key="3">
    <source>
        <dbReference type="ARBA" id="ARBA00022553"/>
    </source>
</evidence>
<evidence type="ECO:0000256" key="6">
    <source>
        <dbReference type="ARBA" id="ARBA00022777"/>
    </source>
</evidence>
<evidence type="ECO:0000256" key="7">
    <source>
        <dbReference type="ARBA" id="ARBA00022840"/>
    </source>
</evidence>
<dbReference type="Gene3D" id="1.20.5.1930">
    <property type="match status" value="1"/>
</dbReference>
<dbReference type="GO" id="GO:0046983">
    <property type="term" value="F:protein dimerization activity"/>
    <property type="evidence" value="ECO:0007669"/>
    <property type="project" value="InterPro"/>
</dbReference>
<dbReference type="EMBL" id="CAFBQA010000001">
    <property type="protein sequence ID" value="CAB5032833.1"/>
    <property type="molecule type" value="Genomic_DNA"/>
</dbReference>
<reference evidence="11" key="1">
    <citation type="submission" date="2020-05" db="EMBL/GenBank/DDBJ databases">
        <authorList>
            <person name="Chiriac C."/>
            <person name="Salcher M."/>
            <person name="Ghai R."/>
            <person name="Kavagutti S V."/>
        </authorList>
    </citation>
    <scope>NUCLEOTIDE SEQUENCE</scope>
</reference>
<dbReference type="EMBL" id="CAEZXW010000003">
    <property type="protein sequence ID" value="CAB4692050.1"/>
    <property type="molecule type" value="Genomic_DNA"/>
</dbReference>
<dbReference type="GO" id="GO:0005524">
    <property type="term" value="F:ATP binding"/>
    <property type="evidence" value="ECO:0007669"/>
    <property type="project" value="UniProtKB-KW"/>
</dbReference>
<dbReference type="EMBL" id="CAEZZQ010000034">
    <property type="protein sequence ID" value="CAB4773146.1"/>
    <property type="molecule type" value="Genomic_DNA"/>
</dbReference>
<name>A0A6J6VNI7_9ZZZZ</name>
<dbReference type="EC" id="2.7.13.3" evidence="2"/>
<evidence type="ECO:0000256" key="4">
    <source>
        <dbReference type="ARBA" id="ARBA00022679"/>
    </source>
</evidence>
<keyword evidence="6" id="KW-0418">Kinase</keyword>
<feature type="domain" description="Histidine kinase/HSP90-like ATPase" evidence="8">
    <location>
        <begin position="108"/>
        <end position="193"/>
    </location>
</feature>
<protein>
    <recommendedName>
        <fullName evidence="2">histidine kinase</fullName>
        <ecNumber evidence="2">2.7.13.3</ecNumber>
    </recommendedName>
</protein>
<dbReference type="AlphaFoldDB" id="A0A6J6VNI7"/>
<dbReference type="Gene3D" id="3.30.565.10">
    <property type="entry name" value="Histidine kinase-like ATPase, C-terminal domain"/>
    <property type="match status" value="1"/>
</dbReference>
<dbReference type="PANTHER" id="PTHR24421">
    <property type="entry name" value="NITRATE/NITRITE SENSOR PROTEIN NARX-RELATED"/>
    <property type="match status" value="1"/>
</dbReference>
<gene>
    <name evidence="10" type="ORF">UFOPK2593_00118</name>
    <name evidence="11" type="ORF">UFOPK2894_00700</name>
    <name evidence="12" type="ORF">UFOPK3492_00053</name>
    <name evidence="13" type="ORF">UFOPK4234_00012</name>
    <name evidence="14" type="ORF">UFOPK4295_00043</name>
</gene>